<dbReference type="KEGG" id="enc:ECL_A069"/>
<dbReference type="AlphaFoldDB" id="A0A0H3CS06"/>
<dbReference type="InterPro" id="IPR043129">
    <property type="entry name" value="ATPase_NBD"/>
</dbReference>
<dbReference type="Pfam" id="PF21523">
    <property type="entry name" value="ParM_N"/>
    <property type="match status" value="1"/>
</dbReference>
<dbReference type="Pfam" id="PF06406">
    <property type="entry name" value="StbA_N"/>
    <property type="match status" value="1"/>
</dbReference>
<dbReference type="HOGENOM" id="CLU_074773_0_1_6"/>
<organism evidence="3 4">
    <name type="scientific">Enterobacter cloacae subsp. cloacae (strain ATCC 13047 / DSM 30054 / NBRC 13535 / NCTC 10005 / WDCM 00083 / NCDC 279-56)</name>
    <dbReference type="NCBI Taxonomy" id="716541"/>
    <lineage>
        <taxon>Bacteria</taxon>
        <taxon>Pseudomonadati</taxon>
        <taxon>Pseudomonadota</taxon>
        <taxon>Gammaproteobacteria</taxon>
        <taxon>Enterobacterales</taxon>
        <taxon>Enterobacteriaceae</taxon>
        <taxon>Enterobacter</taxon>
        <taxon>Enterobacter cloacae complex</taxon>
    </lineage>
</organism>
<dbReference type="SUPFAM" id="SSF53067">
    <property type="entry name" value="Actin-like ATPase domain"/>
    <property type="match status" value="2"/>
</dbReference>
<dbReference type="EnsemblBacteria" id="ADF64756">
    <property type="protein sequence ID" value="ADF64756"/>
    <property type="gene ID" value="ECL_A069"/>
</dbReference>
<feature type="domain" description="Plasmid segregation protein ParM/StbA N-terminal" evidence="1">
    <location>
        <begin position="2"/>
        <end position="157"/>
    </location>
</feature>
<dbReference type="PATRIC" id="fig|716541.4.peg.59"/>
<dbReference type="CDD" id="cd24022">
    <property type="entry name" value="ASKHA_NBD_ParM_R1-like"/>
    <property type="match status" value="1"/>
</dbReference>
<dbReference type="InterPro" id="IPR048345">
    <property type="entry name" value="ParM_C"/>
</dbReference>
<feature type="domain" description="Plasmid segregation protein ParM C-terminal" evidence="2">
    <location>
        <begin position="165"/>
        <end position="317"/>
    </location>
</feature>
<evidence type="ECO:0000313" key="3">
    <source>
        <dbReference type="EMBL" id="ADF64756.1"/>
    </source>
</evidence>
<keyword evidence="3" id="KW-0614">Plasmid</keyword>
<evidence type="ECO:0000313" key="4">
    <source>
        <dbReference type="Proteomes" id="UP000002363"/>
    </source>
</evidence>
<dbReference type="Proteomes" id="UP000002363">
    <property type="component" value="Plasmid pECL_A"/>
</dbReference>
<dbReference type="InterPro" id="IPR009440">
    <property type="entry name" value="ParM/StbA_N"/>
</dbReference>
<dbReference type="EMBL" id="CP001919">
    <property type="protein sequence ID" value="ADF64756.1"/>
    <property type="molecule type" value="Genomic_DNA"/>
</dbReference>
<dbReference type="eggNOG" id="COG0443">
    <property type="taxonomic scope" value="Bacteria"/>
</dbReference>
<accession>A0A0H3CS06</accession>
<keyword evidence="4" id="KW-1185">Reference proteome</keyword>
<evidence type="ECO:0000259" key="2">
    <source>
        <dbReference type="Pfam" id="PF21523"/>
    </source>
</evidence>
<gene>
    <name evidence="3" type="ordered locus">ECL_A069</name>
</gene>
<sequence length="324" mass="35508">MMNIYCDDGSTNVKLAWFEGNELQTRVSANSFRHGWKVAEFSAATFNYQVGTLKYTWDSVSRDAIPTTNVEYQYGDLNLLAVHHALLNSGLEPQPVSLAVTLPLSEYYDGDCQRNEENIRRKRENLMRELVLNKGRAFTVTDVKVMPESLPAAFSRLAELKPGPAETTLIIDLGGTTLDAGVIVGQFDDISAVHGNPSVGVSQVTRAAAGALRAADSETSALIADTVIRNRNDRQYLQRVINDAGKIDDVLNKITEAITSLGARVTSELTVFRSVNRVFLVGGGASLIEEAIRQAWPLAPDRIEVIGDPQLALAREIALYNKED</sequence>
<geneLocation type="plasmid" evidence="3 4">
    <name>pECL_A</name>
</geneLocation>
<dbReference type="OrthoDB" id="5857832at2"/>
<name>A0A0H3CS06_ENTCC</name>
<evidence type="ECO:0000259" key="1">
    <source>
        <dbReference type="Pfam" id="PF06406"/>
    </source>
</evidence>
<reference evidence="3 4" key="1">
    <citation type="journal article" date="2010" name="J. Bacteriol.">
        <title>Complete genome sequence of Enterobacter cloacae subsp. cloacae type strain ATCC 13047.</title>
        <authorList>
            <person name="Ren Y."/>
            <person name="Ren Y."/>
            <person name="Zhou Z."/>
            <person name="Guo X."/>
            <person name="Li Y."/>
            <person name="Feng L."/>
            <person name="Wang L."/>
        </authorList>
    </citation>
    <scope>NUCLEOTIDE SEQUENCE [LARGE SCALE GENOMIC DNA]</scope>
    <source>
        <strain evidence="4">ATCC 13047 / DSM 30054 / NBRC 13535 / NCTC 10005 / WDCM 00083 / NCDC 279-56</strain>
        <plasmid evidence="3">pECL_A</plasmid>
    </source>
</reference>
<dbReference type="Gene3D" id="3.30.420.40">
    <property type="match status" value="2"/>
</dbReference>
<protein>
    <submittedName>
        <fullName evidence="3">Stable plasmid inheritance protein A</fullName>
    </submittedName>
</protein>
<proteinExistence type="predicted"/>
<dbReference type="InterPro" id="IPR056367">
    <property type="entry name" value="ASKHA_NBD_ParM_R1-like"/>
</dbReference>